<dbReference type="STRING" id="1220162.K1VX75"/>
<feature type="region of interest" description="Disordered" evidence="1">
    <location>
        <begin position="634"/>
        <end position="668"/>
    </location>
</feature>
<name>K1VX75_TRIAC</name>
<feature type="region of interest" description="Disordered" evidence="1">
    <location>
        <begin position="525"/>
        <end position="559"/>
    </location>
</feature>
<feature type="region of interest" description="Disordered" evidence="1">
    <location>
        <begin position="67"/>
        <end position="93"/>
    </location>
</feature>
<feature type="compositionally biased region" description="Low complexity" evidence="1">
    <location>
        <begin position="67"/>
        <end position="77"/>
    </location>
</feature>
<dbReference type="Proteomes" id="UP000006757">
    <property type="component" value="Unassembled WGS sequence"/>
</dbReference>
<organism evidence="2 3">
    <name type="scientific">Trichosporon asahii var. asahii (strain CBS 8904)</name>
    <name type="common">Yeast</name>
    <dbReference type="NCBI Taxonomy" id="1220162"/>
    <lineage>
        <taxon>Eukaryota</taxon>
        <taxon>Fungi</taxon>
        <taxon>Dikarya</taxon>
        <taxon>Basidiomycota</taxon>
        <taxon>Agaricomycotina</taxon>
        <taxon>Tremellomycetes</taxon>
        <taxon>Trichosporonales</taxon>
        <taxon>Trichosporonaceae</taxon>
        <taxon>Trichosporon</taxon>
    </lineage>
</organism>
<evidence type="ECO:0000313" key="3">
    <source>
        <dbReference type="Proteomes" id="UP000006757"/>
    </source>
</evidence>
<dbReference type="eggNOG" id="ENOG502RV8T">
    <property type="taxonomic scope" value="Eukaryota"/>
</dbReference>
<comment type="caution">
    <text evidence="2">The sequence shown here is derived from an EMBL/GenBank/DDBJ whole genome shotgun (WGS) entry which is preliminary data.</text>
</comment>
<proteinExistence type="predicted"/>
<dbReference type="InParanoid" id="K1VX75"/>
<protein>
    <submittedName>
        <fullName evidence="2">Uncharacterized protein</fullName>
    </submittedName>
</protein>
<dbReference type="EMBL" id="AMBO01000234">
    <property type="protein sequence ID" value="EKD04087.1"/>
    <property type="molecule type" value="Genomic_DNA"/>
</dbReference>
<evidence type="ECO:0000256" key="1">
    <source>
        <dbReference type="SAM" id="MobiDB-lite"/>
    </source>
</evidence>
<feature type="compositionally biased region" description="Low complexity" evidence="1">
    <location>
        <begin position="525"/>
        <end position="542"/>
    </location>
</feature>
<reference evidence="2 3" key="1">
    <citation type="journal article" date="2012" name="Eukaryot. Cell">
        <title>Genome sequence of the Trichosporon asahii environmental strain CBS 8904.</title>
        <authorList>
            <person name="Yang R.Y."/>
            <person name="Li H.T."/>
            <person name="Zhu H."/>
            <person name="Zhou G.P."/>
            <person name="Wang M."/>
            <person name="Wang L."/>
        </authorList>
    </citation>
    <scope>NUCLEOTIDE SEQUENCE [LARGE SCALE GENOMIC DNA]</scope>
    <source>
        <strain evidence="2 3">CBS 8904</strain>
    </source>
</reference>
<dbReference type="HOGENOM" id="CLU_393890_0_0_1"/>
<evidence type="ECO:0000313" key="2">
    <source>
        <dbReference type="EMBL" id="EKD04087.1"/>
    </source>
</evidence>
<accession>K1VX75</accession>
<sequence>MLSHALRLRPRLATSRLAAPAVAGPSTLRRPICVTASSLNDDAAPRRTAKFVTEGNRRRKALAKAAAMKSMLAAQSAPDPTPARPARKDDDAQPTVDDLLALQPEDVPSTKRPDYADKYAALTNRVDRAFMRAQLLALCQELQLPVSKGTKKKEMTAMILQSWGWPKPKAPEQSYAQEFPMSSATLFHLQRSLPLMEWLEALPGTHVSVQPAKAGGYVLTADGPRAVLDTVNRFLHDFVNTLTIEPLPTSLDMPPRVRWTVSQATGAWIDQGGITGSSSEVAAARGMLERVALQLSASSPALTLLSHDGAFALLPHVPASSAPLPWAEAARVDGRSLFRLSGGEEVEGEDVSTLPVLGTKDVLSSLVPDNGSTLARFGHHLLPSASSTPSLTPPIKGSHPLAPGSPIADLEGTVFSPALPPALVRFPLPERTRRRRRLTYALPQGKLVVEATYPLREIQAAKKPGHEPHWTELLDQQLKGGDLFAGDASREALDRFLSEDEEEDDLVDEILGASRGDIDRLIEGGSTASAASPTFSASGSTAEEAKEDGKEAEKPREEKKMLDLSARVERNEVLTDVALPWKPVDVRFISRSTESTAVPAPLAEFFARAAQSADYVTGLALDDVTNLRRGAAPATPAVTEAEEPAVESDTIPPPPLGKIAPEEGLTPPPTITVGKETATLVADEIMDVAESVRPHGTGPKPTLRTVSAVDLASPGLVTQYAELDGEGMWDEIGSVARAVGH</sequence>
<keyword evidence="3" id="KW-1185">Reference proteome</keyword>
<gene>
    <name evidence="2" type="ORF">A1Q2_01562</name>
</gene>
<feature type="compositionally biased region" description="Basic and acidic residues" evidence="1">
    <location>
        <begin position="543"/>
        <end position="559"/>
    </location>
</feature>
<dbReference type="AlphaFoldDB" id="K1VX75"/>